<evidence type="ECO:0000313" key="1">
    <source>
        <dbReference type="EMBL" id="KAK0171862.1"/>
    </source>
</evidence>
<dbReference type="PANTHER" id="PTHR21398:SF22">
    <property type="entry name" value="IP12060P-RELATED"/>
    <property type="match status" value="1"/>
</dbReference>
<dbReference type="Pfam" id="PF07841">
    <property type="entry name" value="DM4_12"/>
    <property type="match status" value="1"/>
</dbReference>
<keyword evidence="2" id="KW-1185">Reference proteome</keyword>
<dbReference type="AlphaFoldDB" id="A0AA39FLL4"/>
<reference evidence="1" key="1">
    <citation type="journal article" date="2023" name="bioRxiv">
        <title>Scaffold-level genome assemblies of two parasitoid biocontrol wasps reveal the parthenogenesis mechanism and an associated novel virus.</title>
        <authorList>
            <person name="Inwood S."/>
            <person name="Skelly J."/>
            <person name="Guhlin J."/>
            <person name="Harrop T."/>
            <person name="Goldson S."/>
            <person name="Dearden P."/>
        </authorList>
    </citation>
    <scope>NUCLEOTIDE SEQUENCE</scope>
    <source>
        <strain evidence="1">Irish</strain>
        <tissue evidence="1">Whole body</tissue>
    </source>
</reference>
<organism evidence="1 2">
    <name type="scientific">Microctonus aethiopoides</name>
    <dbReference type="NCBI Taxonomy" id="144406"/>
    <lineage>
        <taxon>Eukaryota</taxon>
        <taxon>Metazoa</taxon>
        <taxon>Ecdysozoa</taxon>
        <taxon>Arthropoda</taxon>
        <taxon>Hexapoda</taxon>
        <taxon>Insecta</taxon>
        <taxon>Pterygota</taxon>
        <taxon>Neoptera</taxon>
        <taxon>Endopterygota</taxon>
        <taxon>Hymenoptera</taxon>
        <taxon>Apocrita</taxon>
        <taxon>Ichneumonoidea</taxon>
        <taxon>Braconidae</taxon>
        <taxon>Euphorinae</taxon>
        <taxon>Microctonus</taxon>
    </lineage>
</organism>
<dbReference type="Proteomes" id="UP001168990">
    <property type="component" value="Unassembled WGS sequence"/>
</dbReference>
<dbReference type="SMART" id="SM00718">
    <property type="entry name" value="DM4_12"/>
    <property type="match status" value="1"/>
</dbReference>
<dbReference type="EMBL" id="JAQQBS010000002">
    <property type="protein sequence ID" value="KAK0171862.1"/>
    <property type="molecule type" value="Genomic_DNA"/>
</dbReference>
<dbReference type="InterPro" id="IPR006631">
    <property type="entry name" value="DM4_12"/>
</dbReference>
<reference evidence="1" key="2">
    <citation type="submission" date="2023-03" db="EMBL/GenBank/DDBJ databases">
        <authorList>
            <person name="Inwood S.N."/>
            <person name="Skelly J.G."/>
            <person name="Guhlin J."/>
            <person name="Harrop T.W.R."/>
            <person name="Goldson S.G."/>
            <person name="Dearden P.K."/>
        </authorList>
    </citation>
    <scope>NUCLEOTIDE SEQUENCE</scope>
    <source>
        <strain evidence="1">Irish</strain>
        <tissue evidence="1">Whole body</tissue>
    </source>
</reference>
<comment type="caution">
    <text evidence="1">The sequence shown here is derived from an EMBL/GenBank/DDBJ whole genome shotgun (WGS) entry which is preliminary data.</text>
</comment>
<dbReference type="PANTHER" id="PTHR21398">
    <property type="entry name" value="AGAP007094-PA"/>
    <property type="match status" value="1"/>
</dbReference>
<proteinExistence type="predicted"/>
<evidence type="ECO:0000313" key="2">
    <source>
        <dbReference type="Proteomes" id="UP001168990"/>
    </source>
</evidence>
<gene>
    <name evidence="1" type="ORF">PV328_005255</name>
</gene>
<sequence>MRHIRAINFPQGSGTGIFFAIGIPLDIPDKSVSLSFYFEANYRLPDDNNVTNVEEYFHAKGMNRKLVYDVIQNKLEAAGYPGRSCLLRAICEATSSPLTENGLIGDILRVLFVPSSSRNEDLTEDITSAEYEKNCTNYNNKCPMSLLDLISHYT</sequence>
<accession>A0AA39FLL4</accession>
<name>A0AA39FLL4_9HYME</name>
<protein>
    <submittedName>
        <fullName evidence="1">Uncharacterized protein</fullName>
    </submittedName>
</protein>